<evidence type="ECO:0000313" key="2">
    <source>
        <dbReference type="EMBL" id="PRY67078.1"/>
    </source>
</evidence>
<dbReference type="Proteomes" id="UP000237983">
    <property type="component" value="Unassembled WGS sequence"/>
</dbReference>
<accession>A0A2T0VAI3</accession>
<dbReference type="EMBL" id="PVTL01000008">
    <property type="protein sequence ID" value="PRY67078.1"/>
    <property type="molecule type" value="Genomic_DNA"/>
</dbReference>
<reference evidence="2 3" key="1">
    <citation type="submission" date="2018-03" db="EMBL/GenBank/DDBJ databases">
        <title>Genomic Encyclopedia of Type Strains, Phase III (KMG-III): the genomes of soil and plant-associated and newly described type strains.</title>
        <authorList>
            <person name="Whitman W."/>
        </authorList>
    </citation>
    <scope>NUCLEOTIDE SEQUENCE [LARGE SCALE GENOMIC DNA]</scope>
    <source>
        <strain evidence="2 3">CGMCC 1.12484</strain>
    </source>
</reference>
<evidence type="ECO:0000256" key="1">
    <source>
        <dbReference type="SAM" id="Phobius"/>
    </source>
</evidence>
<gene>
    <name evidence="2" type="ORF">B0I08_108166</name>
</gene>
<keyword evidence="1" id="KW-1133">Transmembrane helix</keyword>
<keyword evidence="1" id="KW-0472">Membrane</keyword>
<name>A0A2T0VAI3_9MICO</name>
<keyword evidence="1" id="KW-0812">Transmembrane</keyword>
<feature type="transmembrane region" description="Helical" evidence="1">
    <location>
        <begin position="7"/>
        <end position="30"/>
    </location>
</feature>
<dbReference type="AlphaFoldDB" id="A0A2T0VAI3"/>
<organism evidence="2 3">
    <name type="scientific">Glaciihabitans tibetensis</name>
    <dbReference type="NCBI Taxonomy" id="1266600"/>
    <lineage>
        <taxon>Bacteria</taxon>
        <taxon>Bacillati</taxon>
        <taxon>Actinomycetota</taxon>
        <taxon>Actinomycetes</taxon>
        <taxon>Micrococcales</taxon>
        <taxon>Microbacteriaceae</taxon>
        <taxon>Glaciihabitans</taxon>
    </lineage>
</organism>
<evidence type="ECO:0000313" key="3">
    <source>
        <dbReference type="Proteomes" id="UP000237983"/>
    </source>
</evidence>
<proteinExistence type="predicted"/>
<protein>
    <submittedName>
        <fullName evidence="2">Uncharacterized protein</fullName>
    </submittedName>
</protein>
<keyword evidence="3" id="KW-1185">Reference proteome</keyword>
<sequence length="33" mass="3368">MPKKRILVIGVIVLLAVGALTTLVLLAYGASSS</sequence>
<comment type="caution">
    <text evidence="2">The sequence shown here is derived from an EMBL/GenBank/DDBJ whole genome shotgun (WGS) entry which is preliminary data.</text>
</comment>